<proteinExistence type="predicted"/>
<dbReference type="EMBL" id="JAODUO010000156">
    <property type="protein sequence ID" value="KAK2187736.1"/>
    <property type="molecule type" value="Genomic_DNA"/>
</dbReference>
<dbReference type="Proteomes" id="UP001209878">
    <property type="component" value="Unassembled WGS sequence"/>
</dbReference>
<evidence type="ECO:0000313" key="2">
    <source>
        <dbReference type="Proteomes" id="UP001209878"/>
    </source>
</evidence>
<reference evidence="1" key="1">
    <citation type="journal article" date="2023" name="Mol. Biol. Evol.">
        <title>Third-Generation Sequencing Reveals the Adaptive Role of the Epigenome in Three Deep-Sea Polychaetes.</title>
        <authorList>
            <person name="Perez M."/>
            <person name="Aroh O."/>
            <person name="Sun Y."/>
            <person name="Lan Y."/>
            <person name="Juniper S.K."/>
            <person name="Young C.R."/>
            <person name="Angers B."/>
            <person name="Qian P.Y."/>
        </authorList>
    </citation>
    <scope>NUCLEOTIDE SEQUENCE</scope>
    <source>
        <strain evidence="1">R07B-5</strain>
    </source>
</reference>
<name>A0AAD9P490_RIDPI</name>
<accession>A0AAD9P490</accession>
<dbReference type="AlphaFoldDB" id="A0AAD9P490"/>
<evidence type="ECO:0008006" key="3">
    <source>
        <dbReference type="Google" id="ProtNLM"/>
    </source>
</evidence>
<keyword evidence="2" id="KW-1185">Reference proteome</keyword>
<organism evidence="1 2">
    <name type="scientific">Ridgeia piscesae</name>
    <name type="common">Tubeworm</name>
    <dbReference type="NCBI Taxonomy" id="27915"/>
    <lineage>
        <taxon>Eukaryota</taxon>
        <taxon>Metazoa</taxon>
        <taxon>Spiralia</taxon>
        <taxon>Lophotrochozoa</taxon>
        <taxon>Annelida</taxon>
        <taxon>Polychaeta</taxon>
        <taxon>Sedentaria</taxon>
        <taxon>Canalipalpata</taxon>
        <taxon>Sabellida</taxon>
        <taxon>Siboglinidae</taxon>
        <taxon>Ridgeia</taxon>
    </lineage>
</organism>
<comment type="caution">
    <text evidence="1">The sequence shown here is derived from an EMBL/GenBank/DDBJ whole genome shotgun (WGS) entry which is preliminary data.</text>
</comment>
<feature type="non-terminal residue" evidence="1">
    <location>
        <position position="1"/>
    </location>
</feature>
<protein>
    <recommendedName>
        <fullName evidence="3">MATH domain-containing protein</fullName>
    </recommendedName>
</protein>
<gene>
    <name evidence="1" type="ORF">NP493_156g07050</name>
</gene>
<evidence type="ECO:0000313" key="1">
    <source>
        <dbReference type="EMBL" id="KAK2187736.1"/>
    </source>
</evidence>
<sequence length="300" mass="33842">LPPEPRESTLNNNTRWPKVETSYFSFGGSDWNVTIYPGGDSPDTDGRSLVCLARQTSFDHLCRPNSTPVFCSSQMFDISGNGAPYDVNYNLYGVCSSKGNVLIRLELLSVATISEVELYPLNRDRNRAHLYDRENQAWLLETDVSMEKLKLRLCYTDVTNVPRKFTRFVCWSVAVVPPRNHRRPIKTAASPLAEYYTQTDTAADCYEVTTDISSDIVRELTSLCDMFCSPRFSCFLNQVDHRQFFVLLVQTKAATTITVQRKRMLSSDRTIHLRQLSSPSGTLTALDLGQATGLSFYASP</sequence>